<reference evidence="2 3" key="2">
    <citation type="journal article" date="2011" name="Stand. Genomic Sci.">
        <title>Complete genome sequence of Leadbetterella byssophila type strain (4M15).</title>
        <authorList>
            <person name="Abt B."/>
            <person name="Teshima H."/>
            <person name="Lucas S."/>
            <person name="Lapidus A."/>
            <person name="Del Rio T.G."/>
            <person name="Nolan M."/>
            <person name="Tice H."/>
            <person name="Cheng J.F."/>
            <person name="Pitluck S."/>
            <person name="Liolios K."/>
            <person name="Pagani I."/>
            <person name="Ivanova N."/>
            <person name="Mavromatis K."/>
            <person name="Pati A."/>
            <person name="Tapia R."/>
            <person name="Han C."/>
            <person name="Goodwin L."/>
            <person name="Chen A."/>
            <person name="Palaniappan K."/>
            <person name="Land M."/>
            <person name="Hauser L."/>
            <person name="Chang Y.J."/>
            <person name="Jeffries C.D."/>
            <person name="Rohde M."/>
            <person name="Goker M."/>
            <person name="Tindall B.J."/>
            <person name="Detter J.C."/>
            <person name="Woyke T."/>
            <person name="Bristow J."/>
            <person name="Eisen J.A."/>
            <person name="Markowitz V."/>
            <person name="Hugenholtz P."/>
            <person name="Klenk H.P."/>
            <person name="Kyrpides N.C."/>
        </authorList>
    </citation>
    <scope>NUCLEOTIDE SEQUENCE [LARGE SCALE GENOMIC DNA]</scope>
    <source>
        <strain evidence="3">DSM 17132 / JCM 16389 / KACC 11308 / NBRC 106382 / 4M15</strain>
    </source>
</reference>
<dbReference type="PANTHER" id="PTHR42879">
    <property type="entry name" value="3-OXOACYL-(ACYL-CARRIER-PROTEIN) REDUCTASE"/>
    <property type="match status" value="1"/>
</dbReference>
<dbReference type="SUPFAM" id="SSF51735">
    <property type="entry name" value="NAD(P)-binding Rossmann-fold domains"/>
    <property type="match status" value="1"/>
</dbReference>
<proteinExistence type="inferred from homology"/>
<comment type="similarity">
    <text evidence="1">Belongs to the short-chain dehydrogenases/reductases (SDR) family.</text>
</comment>
<dbReference type="OrthoDB" id="9804774at2"/>
<dbReference type="Gene3D" id="3.40.50.720">
    <property type="entry name" value="NAD(P)-binding Rossmann-like Domain"/>
    <property type="match status" value="1"/>
</dbReference>
<sequence length="259" mass="27345">MNLNLSGRNALICGASAGIGQAVAIELAELGANCILFARNPEKLQKVLGELKQGEGQFHRYLTADFSQPEDVKSVINGIQETIHIVINNTGGPKGGPIVDADPDAFQEAFKMHIVNSQNIAQRVLPGMKEAQFGRFVNIISTSVRVPLRGLGVSNTIRGAMASWAKTLANEVAPYGITVNNVLPGSTETGRLASLISSQAEARGMDTTRVVAEMQAEIPMGRFGRPEEIASLAAFLCTPAASYITGVSIQADGGRIGSI</sequence>
<reference key="1">
    <citation type="submission" date="2010-11" db="EMBL/GenBank/DDBJ databases">
        <title>The complete genome of Leadbetterella byssophila DSM 17132.</title>
        <authorList>
            <consortium name="US DOE Joint Genome Institute (JGI-PGF)"/>
            <person name="Lucas S."/>
            <person name="Copeland A."/>
            <person name="Lapidus A."/>
            <person name="Glavina del Rio T."/>
            <person name="Dalin E."/>
            <person name="Tice H."/>
            <person name="Bruce D."/>
            <person name="Goodwin L."/>
            <person name="Pitluck S."/>
            <person name="Kyrpides N."/>
            <person name="Mavromatis K."/>
            <person name="Ivanova N."/>
            <person name="Teshima H."/>
            <person name="Brettin T."/>
            <person name="Detter J.C."/>
            <person name="Han C."/>
            <person name="Tapia R."/>
            <person name="Land M."/>
            <person name="Hauser L."/>
            <person name="Markowitz V."/>
            <person name="Cheng J.-F."/>
            <person name="Hugenholtz P."/>
            <person name="Woyke T."/>
            <person name="Wu D."/>
            <person name="Tindall B."/>
            <person name="Pomrenke H.G."/>
            <person name="Brambilla E."/>
            <person name="Klenk H.-P."/>
            <person name="Eisen J.A."/>
        </authorList>
    </citation>
    <scope>NUCLEOTIDE SEQUENCE [LARGE SCALE GENOMIC DNA]</scope>
    <source>
        <strain>DSM 17132</strain>
    </source>
</reference>
<dbReference type="InterPro" id="IPR050259">
    <property type="entry name" value="SDR"/>
</dbReference>
<dbReference type="AlphaFoldDB" id="E4RY65"/>
<dbReference type="InterPro" id="IPR036291">
    <property type="entry name" value="NAD(P)-bd_dom_sf"/>
</dbReference>
<dbReference type="Proteomes" id="UP000007435">
    <property type="component" value="Chromosome"/>
</dbReference>
<dbReference type="PRINTS" id="PR00081">
    <property type="entry name" value="GDHRDH"/>
</dbReference>
<dbReference type="PANTHER" id="PTHR42879:SF6">
    <property type="entry name" value="NADPH-DEPENDENT REDUCTASE BACG"/>
    <property type="match status" value="1"/>
</dbReference>
<evidence type="ECO:0000313" key="2">
    <source>
        <dbReference type="EMBL" id="ADQ17276.1"/>
    </source>
</evidence>
<protein>
    <submittedName>
        <fullName evidence="2">Short-chain dehydrogenase/reductase SDR</fullName>
    </submittedName>
</protein>
<dbReference type="CDD" id="cd05344">
    <property type="entry name" value="BKR_like_SDR_like"/>
    <property type="match status" value="1"/>
</dbReference>
<organism evidence="2 3">
    <name type="scientific">Leadbetterella byssophila (strain DSM 17132 / JCM 16389 / KACC 11308 / NBRC 106382 / 4M15)</name>
    <dbReference type="NCBI Taxonomy" id="649349"/>
    <lineage>
        <taxon>Bacteria</taxon>
        <taxon>Pseudomonadati</taxon>
        <taxon>Bacteroidota</taxon>
        <taxon>Cytophagia</taxon>
        <taxon>Cytophagales</taxon>
        <taxon>Leadbetterellaceae</taxon>
        <taxon>Leadbetterella</taxon>
    </lineage>
</organism>
<evidence type="ECO:0000313" key="3">
    <source>
        <dbReference type="Proteomes" id="UP000007435"/>
    </source>
</evidence>
<dbReference type="RefSeq" id="WP_013408325.1">
    <property type="nucleotide sequence ID" value="NC_014655.1"/>
</dbReference>
<dbReference type="Pfam" id="PF13561">
    <property type="entry name" value="adh_short_C2"/>
    <property type="match status" value="1"/>
</dbReference>
<dbReference type="STRING" id="649349.Lbys_1568"/>
<dbReference type="KEGG" id="lby:Lbys_1568"/>
<dbReference type="EMBL" id="CP002305">
    <property type="protein sequence ID" value="ADQ17276.1"/>
    <property type="molecule type" value="Genomic_DNA"/>
</dbReference>
<dbReference type="InterPro" id="IPR002347">
    <property type="entry name" value="SDR_fam"/>
</dbReference>
<evidence type="ECO:0000256" key="1">
    <source>
        <dbReference type="ARBA" id="ARBA00006484"/>
    </source>
</evidence>
<name>E4RY65_LEAB4</name>
<dbReference type="HOGENOM" id="CLU_010194_1_2_10"/>
<keyword evidence="3" id="KW-1185">Reference proteome</keyword>
<accession>E4RY65</accession>
<gene>
    <name evidence="2" type="ordered locus">Lbys_1568</name>
</gene>
<dbReference type="eggNOG" id="COG1028">
    <property type="taxonomic scope" value="Bacteria"/>
</dbReference>